<accession>A0A8B2YWY6</accession>
<organism evidence="1 2">
    <name type="scientific">Ligilactobacillus ruminis</name>
    <dbReference type="NCBI Taxonomy" id="1623"/>
    <lineage>
        <taxon>Bacteria</taxon>
        <taxon>Bacillati</taxon>
        <taxon>Bacillota</taxon>
        <taxon>Bacilli</taxon>
        <taxon>Lactobacillales</taxon>
        <taxon>Lactobacillaceae</taxon>
        <taxon>Ligilactobacillus</taxon>
    </lineage>
</organism>
<gene>
    <name evidence="1" type="ORF">DXD09_10055</name>
</gene>
<proteinExistence type="predicted"/>
<evidence type="ECO:0000313" key="1">
    <source>
        <dbReference type="EMBL" id="RGK44402.1"/>
    </source>
</evidence>
<reference evidence="1 2" key="1">
    <citation type="submission" date="2018-08" db="EMBL/GenBank/DDBJ databases">
        <title>A genome reference for cultivated species of the human gut microbiota.</title>
        <authorList>
            <person name="Zou Y."/>
            <person name="Xue W."/>
            <person name="Luo G."/>
        </authorList>
    </citation>
    <scope>NUCLEOTIDE SEQUENCE [LARGE SCALE GENOMIC DNA]</scope>
    <source>
        <strain evidence="1 2">TF10-9AT</strain>
    </source>
</reference>
<dbReference type="AlphaFoldDB" id="A0A8B2YWY6"/>
<protein>
    <submittedName>
        <fullName evidence="1">Uncharacterized protein</fullName>
    </submittedName>
</protein>
<name>A0A8B2YWY6_9LACO</name>
<comment type="caution">
    <text evidence="1">The sequence shown here is derived from an EMBL/GenBank/DDBJ whole genome shotgun (WGS) entry which is preliminary data.</text>
</comment>
<dbReference type="Proteomes" id="UP000260790">
    <property type="component" value="Unassembled WGS sequence"/>
</dbReference>
<evidence type="ECO:0000313" key="2">
    <source>
        <dbReference type="Proteomes" id="UP000260790"/>
    </source>
</evidence>
<dbReference type="EMBL" id="QSQR01000012">
    <property type="protein sequence ID" value="RGK44402.1"/>
    <property type="molecule type" value="Genomic_DNA"/>
</dbReference>
<sequence>MKPNAQPPRIQGALATGKLVLPERGCLGQGGCEAKPDYEGVKPNAHDPVRKLWTTEGELASSRESLLAIGGM</sequence>